<dbReference type="InterPro" id="IPR036420">
    <property type="entry name" value="BRCT_dom_sf"/>
</dbReference>
<evidence type="ECO:0000256" key="1">
    <source>
        <dbReference type="SAM" id="MobiDB-lite"/>
    </source>
</evidence>
<proteinExistence type="predicted"/>
<feature type="domain" description="BRCT" evidence="2">
    <location>
        <begin position="127"/>
        <end position="230"/>
    </location>
</feature>
<feature type="compositionally biased region" description="Basic and acidic residues" evidence="1">
    <location>
        <begin position="487"/>
        <end position="503"/>
    </location>
</feature>
<feature type="compositionally biased region" description="Acidic residues" evidence="1">
    <location>
        <begin position="469"/>
        <end position="480"/>
    </location>
</feature>
<dbReference type="Gene3D" id="3.40.50.10190">
    <property type="entry name" value="BRCT domain"/>
    <property type="match status" value="1"/>
</dbReference>
<comment type="caution">
    <text evidence="3">The sequence shown here is derived from an EMBL/GenBank/DDBJ whole genome shotgun (WGS) entry which is preliminary data.</text>
</comment>
<feature type="compositionally biased region" description="Pro residues" evidence="1">
    <location>
        <begin position="576"/>
        <end position="585"/>
    </location>
</feature>
<evidence type="ECO:0000259" key="2">
    <source>
        <dbReference type="PROSITE" id="PS50172"/>
    </source>
</evidence>
<dbReference type="SUPFAM" id="SSF52113">
    <property type="entry name" value="BRCT domain"/>
    <property type="match status" value="1"/>
</dbReference>
<feature type="compositionally biased region" description="Basic and acidic residues" evidence="1">
    <location>
        <begin position="455"/>
        <end position="468"/>
    </location>
</feature>
<dbReference type="EMBL" id="MU853760">
    <property type="protein sequence ID" value="KAK3944285.1"/>
    <property type="molecule type" value="Genomic_DNA"/>
</dbReference>
<feature type="compositionally biased region" description="Basic and acidic residues" evidence="1">
    <location>
        <begin position="601"/>
        <end position="616"/>
    </location>
</feature>
<feature type="region of interest" description="Disordered" evidence="1">
    <location>
        <begin position="429"/>
        <end position="636"/>
    </location>
</feature>
<keyword evidence="4" id="KW-1185">Reference proteome</keyword>
<name>A0AAN6S8E2_9PEZI</name>
<dbReference type="PROSITE" id="PS50172">
    <property type="entry name" value="BRCT"/>
    <property type="match status" value="1"/>
</dbReference>
<feature type="compositionally biased region" description="Basic and acidic residues" evidence="1">
    <location>
        <begin position="531"/>
        <end position="545"/>
    </location>
</feature>
<dbReference type="AlphaFoldDB" id="A0AAN6S8E2"/>
<protein>
    <recommendedName>
        <fullName evidence="2">BRCT domain-containing protein</fullName>
    </recommendedName>
</protein>
<organism evidence="3 4">
    <name type="scientific">Diplogelasinospora grovesii</name>
    <dbReference type="NCBI Taxonomy" id="303347"/>
    <lineage>
        <taxon>Eukaryota</taxon>
        <taxon>Fungi</taxon>
        <taxon>Dikarya</taxon>
        <taxon>Ascomycota</taxon>
        <taxon>Pezizomycotina</taxon>
        <taxon>Sordariomycetes</taxon>
        <taxon>Sordariomycetidae</taxon>
        <taxon>Sordariales</taxon>
        <taxon>Diplogelasinosporaceae</taxon>
        <taxon>Diplogelasinospora</taxon>
    </lineage>
</organism>
<accession>A0AAN6S8E2</accession>
<reference evidence="4" key="1">
    <citation type="journal article" date="2023" name="Mol. Phylogenet. Evol.">
        <title>Genome-scale phylogeny and comparative genomics of the fungal order Sordariales.</title>
        <authorList>
            <person name="Hensen N."/>
            <person name="Bonometti L."/>
            <person name="Westerberg I."/>
            <person name="Brannstrom I.O."/>
            <person name="Guillou S."/>
            <person name="Cros-Aarteil S."/>
            <person name="Calhoun S."/>
            <person name="Haridas S."/>
            <person name="Kuo A."/>
            <person name="Mondo S."/>
            <person name="Pangilinan J."/>
            <person name="Riley R."/>
            <person name="LaButti K."/>
            <person name="Andreopoulos B."/>
            <person name="Lipzen A."/>
            <person name="Chen C."/>
            <person name="Yan M."/>
            <person name="Daum C."/>
            <person name="Ng V."/>
            <person name="Clum A."/>
            <person name="Steindorff A."/>
            <person name="Ohm R.A."/>
            <person name="Martin F."/>
            <person name="Silar P."/>
            <person name="Natvig D.O."/>
            <person name="Lalanne C."/>
            <person name="Gautier V."/>
            <person name="Ament-Velasquez S.L."/>
            <person name="Kruys A."/>
            <person name="Hutchinson M.I."/>
            <person name="Powell A.J."/>
            <person name="Barry K."/>
            <person name="Miller A.N."/>
            <person name="Grigoriev I.V."/>
            <person name="Debuchy R."/>
            <person name="Gladieux P."/>
            <person name="Hiltunen Thoren M."/>
            <person name="Johannesson H."/>
        </authorList>
    </citation>
    <scope>NUCLEOTIDE SEQUENCE [LARGE SCALE GENOMIC DNA]</scope>
    <source>
        <strain evidence="4">CBS 340.73</strain>
    </source>
</reference>
<dbReference type="Proteomes" id="UP001303473">
    <property type="component" value="Unassembled WGS sequence"/>
</dbReference>
<evidence type="ECO:0000313" key="3">
    <source>
        <dbReference type="EMBL" id="KAK3944285.1"/>
    </source>
</evidence>
<evidence type="ECO:0000313" key="4">
    <source>
        <dbReference type="Proteomes" id="UP001303473"/>
    </source>
</evidence>
<feature type="compositionally biased region" description="Low complexity" evidence="1">
    <location>
        <begin position="432"/>
        <end position="446"/>
    </location>
</feature>
<sequence length="636" mass="71501">MYCTYESVFCVGQLILTALSIDASCDTSACRSCSKPNVLSPEVTSPTLIPSPHRERHSTYTTYTVPVHRRWIIIPSKPSSSPSLTHSPFFSIHIWITLRPSYAIPLRLTAVSQVAHPGVRNKMPSKKEKPIFRNLTIATAGDLGGQWTETNIARWVGLREGNFTHQMDNSVTHLLCTTEMFKERGPRVNAALKRTAAKSSSASKCHIVTIDWLEDSIFKNRRLAEGPFSLLGLLKQERARHRAAIKVRKGVELGNKFVNTNLYHIYQDATYFRYEVTLARDDTARYVLFPHLYWFAAKFYKRKGDTNPHFYRPSDCPGLFGKEFAEFKGFFYKKSGVEWDQRLVKWHWQGQRRGRWGVMDGKTNFGYTPPTGGKPVGWVPARYIPSDLPPTPPPVSAVVVMTPTKQLQLIQGKKKPEDDGQHQDLDTTMIKDATTGTSTATTGNSDTDGRHHHQHDPSPVEESRAKNVDDDDTGSYDGDSDSGVRQGEPEEEKKKKKKPENNKLEASPQDLDTADNTAVTGNHDDGDDDDREHNHNRMEESRTNVDDDDDDDDSGFDDEEVIFMEVVRPRYRRHTPPLPLPPPPQGMSMSMSMSAQTQAEPEQHNQGDDGHGHVQDPKNMNITKHDGGGGGVGRQL</sequence>
<feature type="compositionally biased region" description="Acidic residues" evidence="1">
    <location>
        <begin position="546"/>
        <end position="562"/>
    </location>
</feature>
<dbReference type="InterPro" id="IPR001357">
    <property type="entry name" value="BRCT_dom"/>
</dbReference>
<gene>
    <name evidence="3" type="ORF">QBC46DRAFT_441987</name>
</gene>